<gene>
    <name evidence="1" type="ORF">MANES_07G065855v8</name>
</gene>
<organism evidence="1 2">
    <name type="scientific">Manihot esculenta</name>
    <name type="common">Cassava</name>
    <name type="synonym">Jatropha manihot</name>
    <dbReference type="NCBI Taxonomy" id="3983"/>
    <lineage>
        <taxon>Eukaryota</taxon>
        <taxon>Viridiplantae</taxon>
        <taxon>Streptophyta</taxon>
        <taxon>Embryophyta</taxon>
        <taxon>Tracheophyta</taxon>
        <taxon>Spermatophyta</taxon>
        <taxon>Magnoliopsida</taxon>
        <taxon>eudicotyledons</taxon>
        <taxon>Gunneridae</taxon>
        <taxon>Pentapetalae</taxon>
        <taxon>rosids</taxon>
        <taxon>fabids</taxon>
        <taxon>Malpighiales</taxon>
        <taxon>Euphorbiaceae</taxon>
        <taxon>Crotonoideae</taxon>
        <taxon>Manihoteae</taxon>
        <taxon>Manihot</taxon>
    </lineage>
</organism>
<dbReference type="Proteomes" id="UP000091857">
    <property type="component" value="Chromosome 7"/>
</dbReference>
<sequence>MACLRNCFRNADRLTDSETRERFGPKKYTFRELANATGHFSNSNSLGEGGFGQVYKGILDGKEVAIKKLKYLPNEQPSEGLLQEIKIVSSVIHKNLVKLLGYCIEGDDILLVLEYFPQKSLNFHLHGNKILEWKPRMKIAKGSAEALAYLHGGCKPKIIHRDVTSSNILLDDDLEAKVTDFGLALFFPETGNLTHISRSNKGTDVYADPDPQNYPSRKVSERSDVYSYGVVLLELITGRKTKFEGVDIVTWAKPRIEYALSSGDYSKLVDSKLQKNYVEEELKTMISCTAACLYKPSKSRPLMKQIVRALESCKDIEDIWDEKNDNQFLTNDPMPNGTYNINNFQHMLPKPLVISEASNGIEFTQQEGLYNASNGTERFQAYFRKGYRLRKFSYQLLTEATGGFSEDNRLDEGPLGQVYMGTLNGEKVAIKKFNNPRKHEEEYKHMKAIGSDFHHRNLVNLIGYCEERANRLLVYEFVPHYRSVRCFLKGESSTLEWSTRYIICFDALTIKCCLFNEDKFWWGGDWMDDYFLDDDFQPKLAEYGREKFFSDFAATRKSTRCTAPEYTSSRTFTQKTDVYSYGVMLVEMITGKEPDDDIVQWVVPRLKRAQSKGNYDFVDKRLKEYDKIEMDRMIACALACLHDNPQDRPEMNQIIEVLKGNIDPQDLCKRELQLSSGH</sequence>
<protein>
    <submittedName>
        <fullName evidence="1">Uncharacterized protein</fullName>
    </submittedName>
</protein>
<name>A0ACB7HDZ4_MANES</name>
<reference evidence="2" key="1">
    <citation type="journal article" date="2016" name="Nat. Biotechnol.">
        <title>Sequencing wild and cultivated cassava and related species reveals extensive interspecific hybridization and genetic diversity.</title>
        <authorList>
            <person name="Bredeson J.V."/>
            <person name="Lyons J.B."/>
            <person name="Prochnik S.E."/>
            <person name="Wu G.A."/>
            <person name="Ha C.M."/>
            <person name="Edsinger-Gonzales E."/>
            <person name="Grimwood J."/>
            <person name="Schmutz J."/>
            <person name="Rabbi I.Y."/>
            <person name="Egesi C."/>
            <person name="Nauluvula P."/>
            <person name="Lebot V."/>
            <person name="Ndunguru J."/>
            <person name="Mkamilo G."/>
            <person name="Bart R.S."/>
            <person name="Setter T.L."/>
            <person name="Gleadow R.M."/>
            <person name="Kulakow P."/>
            <person name="Ferguson M.E."/>
            <person name="Rounsley S."/>
            <person name="Rokhsar D.S."/>
        </authorList>
    </citation>
    <scope>NUCLEOTIDE SEQUENCE [LARGE SCALE GENOMIC DNA]</scope>
    <source>
        <strain evidence="2">cv. AM560-2</strain>
    </source>
</reference>
<comment type="caution">
    <text evidence="1">The sequence shown here is derived from an EMBL/GenBank/DDBJ whole genome shotgun (WGS) entry which is preliminary data.</text>
</comment>
<evidence type="ECO:0000313" key="2">
    <source>
        <dbReference type="Proteomes" id="UP000091857"/>
    </source>
</evidence>
<accession>A0ACB7HDZ4</accession>
<keyword evidence="2" id="KW-1185">Reference proteome</keyword>
<dbReference type="EMBL" id="CM004393">
    <property type="protein sequence ID" value="KAG8650725.1"/>
    <property type="molecule type" value="Genomic_DNA"/>
</dbReference>
<evidence type="ECO:0000313" key="1">
    <source>
        <dbReference type="EMBL" id="KAG8650725.1"/>
    </source>
</evidence>
<proteinExistence type="predicted"/>